<dbReference type="Gene3D" id="3.40.50.2300">
    <property type="match status" value="1"/>
</dbReference>
<dbReference type="PANTHER" id="PTHR30483">
    <property type="entry name" value="LEUCINE-SPECIFIC-BINDING PROTEIN"/>
    <property type="match status" value="1"/>
</dbReference>
<dbReference type="AlphaFoldDB" id="X0U5V5"/>
<dbReference type="EMBL" id="BARS01019877">
    <property type="protein sequence ID" value="GAF95752.1"/>
    <property type="molecule type" value="Genomic_DNA"/>
</dbReference>
<sequence length="209" mass="22400">MVTVAHESEQGTYASELGMALEGEPDVLVAISYPESATIFLKEAIEGGFAGKFLFVDGTKSPEMIGRVGSQYLNGSFGTAPSTAETDAREAFKEAYSWVYGEMPPSRPFIGEAYDATVLIALAIQKAGKADGSAIRDALWDVANPPGEKVGPGVEGIKKALQLIKDGKDIDYDGAAGPQDFDQFGDVVTHVEIWTIQEGKIKTVRYEMP</sequence>
<reference evidence="3" key="1">
    <citation type="journal article" date="2014" name="Front. Microbiol.">
        <title>High frequency of phylogenetically diverse reductive dehalogenase-homologous genes in deep subseafloor sedimentary metagenomes.</title>
        <authorList>
            <person name="Kawai M."/>
            <person name="Futagami T."/>
            <person name="Toyoda A."/>
            <person name="Takaki Y."/>
            <person name="Nishi S."/>
            <person name="Hori S."/>
            <person name="Arai W."/>
            <person name="Tsubouchi T."/>
            <person name="Morono Y."/>
            <person name="Uchiyama I."/>
            <person name="Ito T."/>
            <person name="Fujiyama A."/>
            <person name="Inagaki F."/>
            <person name="Takami H."/>
        </authorList>
    </citation>
    <scope>NUCLEOTIDE SEQUENCE</scope>
    <source>
        <strain evidence="3">Expedition CK06-06</strain>
    </source>
</reference>
<dbReference type="InterPro" id="IPR051010">
    <property type="entry name" value="BCAA_transport"/>
</dbReference>
<dbReference type="PANTHER" id="PTHR30483:SF6">
    <property type="entry name" value="PERIPLASMIC BINDING PROTEIN OF ABC TRANSPORTER FOR NATURAL AMINO ACIDS"/>
    <property type="match status" value="1"/>
</dbReference>
<accession>X0U5V5</accession>
<organism evidence="3">
    <name type="scientific">marine sediment metagenome</name>
    <dbReference type="NCBI Taxonomy" id="412755"/>
    <lineage>
        <taxon>unclassified sequences</taxon>
        <taxon>metagenomes</taxon>
        <taxon>ecological metagenomes</taxon>
    </lineage>
</organism>
<name>X0U5V5_9ZZZZ</name>
<dbReference type="Pfam" id="PF13458">
    <property type="entry name" value="Peripla_BP_6"/>
    <property type="match status" value="1"/>
</dbReference>
<dbReference type="InterPro" id="IPR028081">
    <property type="entry name" value="Leu-bd"/>
</dbReference>
<comment type="caution">
    <text evidence="3">The sequence shown here is derived from an EMBL/GenBank/DDBJ whole genome shotgun (WGS) entry which is preliminary data.</text>
</comment>
<evidence type="ECO:0000256" key="1">
    <source>
        <dbReference type="ARBA" id="ARBA00022729"/>
    </source>
</evidence>
<dbReference type="SUPFAM" id="SSF53822">
    <property type="entry name" value="Periplasmic binding protein-like I"/>
    <property type="match status" value="1"/>
</dbReference>
<evidence type="ECO:0000259" key="2">
    <source>
        <dbReference type="Pfam" id="PF13458"/>
    </source>
</evidence>
<protein>
    <recommendedName>
        <fullName evidence="2">Leucine-binding protein domain-containing protein</fullName>
    </recommendedName>
</protein>
<proteinExistence type="predicted"/>
<gene>
    <name evidence="3" type="ORF">S01H1_32136</name>
</gene>
<dbReference type="InterPro" id="IPR028082">
    <property type="entry name" value="Peripla_BP_I"/>
</dbReference>
<feature type="domain" description="Leucine-binding protein" evidence="2">
    <location>
        <begin position="4"/>
        <end position="139"/>
    </location>
</feature>
<keyword evidence="1" id="KW-0732">Signal</keyword>
<evidence type="ECO:0000313" key="3">
    <source>
        <dbReference type="EMBL" id="GAF95752.1"/>
    </source>
</evidence>